<dbReference type="InterPro" id="IPR009081">
    <property type="entry name" value="PP-bd_ACP"/>
</dbReference>
<evidence type="ECO:0000313" key="5">
    <source>
        <dbReference type="Proteomes" id="UP000661077"/>
    </source>
</evidence>
<accession>A0ABS1X6X2</accession>
<keyword evidence="2" id="KW-0597">Phosphoprotein</keyword>
<feature type="domain" description="Carrier" evidence="3">
    <location>
        <begin position="6"/>
        <end position="81"/>
    </location>
</feature>
<dbReference type="SUPFAM" id="SSF47336">
    <property type="entry name" value="ACP-like"/>
    <property type="match status" value="1"/>
</dbReference>
<dbReference type="Pfam" id="PF00550">
    <property type="entry name" value="PP-binding"/>
    <property type="match status" value="1"/>
</dbReference>
<sequence length="124" mass="14046">SREYEAPQGEVEEVLAGIWQELLHVERVGRQDNFFELGGHSLWAMQVGARLQSCLLIEVPIRALFDFPVLRDLAEHIEKMRRAQLIADSADGNAEAEQLLEAIASMSEDEVRKLLQAMKLEETT</sequence>
<dbReference type="InterPro" id="IPR036736">
    <property type="entry name" value="ACP-like_sf"/>
</dbReference>
<evidence type="ECO:0000313" key="4">
    <source>
        <dbReference type="EMBL" id="MBM0108945.1"/>
    </source>
</evidence>
<protein>
    <recommendedName>
        <fullName evidence="3">Carrier domain-containing protein</fullName>
    </recommendedName>
</protein>
<reference evidence="4 5" key="1">
    <citation type="journal article" date="2021" name="Int. J. Syst. Evol. Microbiol.">
        <title>Steroidobacter gossypii sp. nov., isolated from soil of cotton cropping field.</title>
        <authorList>
            <person name="Huang R."/>
            <person name="Yang S."/>
            <person name="Zhen C."/>
            <person name="Liu W."/>
        </authorList>
    </citation>
    <scope>NUCLEOTIDE SEQUENCE [LARGE SCALE GENOMIC DNA]</scope>
    <source>
        <strain evidence="4 5">S1-65</strain>
    </source>
</reference>
<dbReference type="RefSeq" id="WP_203171114.1">
    <property type="nucleotide sequence ID" value="NZ_JAEVLS010000023.1"/>
</dbReference>
<dbReference type="InterPro" id="IPR006162">
    <property type="entry name" value="Ppantetheine_attach_site"/>
</dbReference>
<keyword evidence="1" id="KW-0596">Phosphopantetheine</keyword>
<gene>
    <name evidence="4" type="ORF">JM946_29830</name>
</gene>
<dbReference type="PANTHER" id="PTHR45527:SF1">
    <property type="entry name" value="FATTY ACID SYNTHASE"/>
    <property type="match status" value="1"/>
</dbReference>
<dbReference type="PANTHER" id="PTHR45527">
    <property type="entry name" value="NONRIBOSOMAL PEPTIDE SYNTHETASE"/>
    <property type="match status" value="1"/>
</dbReference>
<dbReference type="PROSITE" id="PS00012">
    <property type="entry name" value="PHOSPHOPANTETHEINE"/>
    <property type="match status" value="1"/>
</dbReference>
<keyword evidence="5" id="KW-1185">Reference proteome</keyword>
<proteinExistence type="predicted"/>
<dbReference type="Gene3D" id="1.10.1200.10">
    <property type="entry name" value="ACP-like"/>
    <property type="match status" value="1"/>
</dbReference>
<evidence type="ECO:0000256" key="2">
    <source>
        <dbReference type="ARBA" id="ARBA00022553"/>
    </source>
</evidence>
<evidence type="ECO:0000259" key="3">
    <source>
        <dbReference type="PROSITE" id="PS50075"/>
    </source>
</evidence>
<dbReference type="EMBL" id="JAEVLS010000023">
    <property type="protein sequence ID" value="MBM0108945.1"/>
    <property type="molecule type" value="Genomic_DNA"/>
</dbReference>
<evidence type="ECO:0000256" key="1">
    <source>
        <dbReference type="ARBA" id="ARBA00022450"/>
    </source>
</evidence>
<dbReference type="PROSITE" id="PS50075">
    <property type="entry name" value="CARRIER"/>
    <property type="match status" value="1"/>
</dbReference>
<dbReference type="Proteomes" id="UP000661077">
    <property type="component" value="Unassembled WGS sequence"/>
</dbReference>
<name>A0ABS1X6X2_9GAMM</name>
<organism evidence="4 5">
    <name type="scientific">Steroidobacter gossypii</name>
    <dbReference type="NCBI Taxonomy" id="2805490"/>
    <lineage>
        <taxon>Bacteria</taxon>
        <taxon>Pseudomonadati</taxon>
        <taxon>Pseudomonadota</taxon>
        <taxon>Gammaproteobacteria</taxon>
        <taxon>Steroidobacterales</taxon>
        <taxon>Steroidobacteraceae</taxon>
        <taxon>Steroidobacter</taxon>
    </lineage>
</organism>
<feature type="non-terminal residue" evidence="4">
    <location>
        <position position="1"/>
    </location>
</feature>
<comment type="caution">
    <text evidence="4">The sequence shown here is derived from an EMBL/GenBank/DDBJ whole genome shotgun (WGS) entry which is preliminary data.</text>
</comment>